<dbReference type="AlphaFoldDB" id="A0ABD1NVU8"/>
<evidence type="ECO:0000313" key="1">
    <source>
        <dbReference type="EMBL" id="KAL2454751.1"/>
    </source>
</evidence>
<reference evidence="2" key="1">
    <citation type="submission" date="2024-07" db="EMBL/GenBank/DDBJ databases">
        <title>Two chromosome-level genome assemblies of Korean endemic species Abeliophyllum distichum and Forsythia ovata (Oleaceae).</title>
        <authorList>
            <person name="Jang H."/>
        </authorList>
    </citation>
    <scope>NUCLEOTIDE SEQUENCE [LARGE SCALE GENOMIC DNA]</scope>
</reference>
<dbReference type="PANTHER" id="PTHR47076">
    <property type="entry name" value="NHL DOMAIN PROTEIN"/>
    <property type="match status" value="1"/>
</dbReference>
<name>A0ABD1NVU8_9LAMI</name>
<dbReference type="PANTHER" id="PTHR47076:SF12">
    <property type="entry name" value="NHL DOMAIN-CONTAINING PROTEIN"/>
    <property type="match status" value="1"/>
</dbReference>
<dbReference type="EMBL" id="JBFOLK010000284">
    <property type="protein sequence ID" value="KAL2454751.1"/>
    <property type="molecule type" value="Genomic_DNA"/>
</dbReference>
<keyword evidence="2" id="KW-1185">Reference proteome</keyword>
<proteinExistence type="predicted"/>
<gene>
    <name evidence="1" type="ORF">Adt_47752</name>
</gene>
<comment type="caution">
    <text evidence="1">The sequence shown here is derived from an EMBL/GenBank/DDBJ whole genome shotgun (WGS) entry which is preliminary data.</text>
</comment>
<protein>
    <recommendedName>
        <fullName evidence="3">Stress induced protein</fullName>
    </recommendedName>
</protein>
<organism evidence="1 2">
    <name type="scientific">Abeliophyllum distichum</name>
    <dbReference type="NCBI Taxonomy" id="126358"/>
    <lineage>
        <taxon>Eukaryota</taxon>
        <taxon>Viridiplantae</taxon>
        <taxon>Streptophyta</taxon>
        <taxon>Embryophyta</taxon>
        <taxon>Tracheophyta</taxon>
        <taxon>Spermatophyta</taxon>
        <taxon>Magnoliopsida</taxon>
        <taxon>eudicotyledons</taxon>
        <taxon>Gunneridae</taxon>
        <taxon>Pentapetalae</taxon>
        <taxon>asterids</taxon>
        <taxon>lamiids</taxon>
        <taxon>Lamiales</taxon>
        <taxon>Oleaceae</taxon>
        <taxon>Forsythieae</taxon>
        <taxon>Abeliophyllum</taxon>
    </lineage>
</organism>
<dbReference type="Proteomes" id="UP001604336">
    <property type="component" value="Unassembled WGS sequence"/>
</dbReference>
<evidence type="ECO:0000313" key="2">
    <source>
        <dbReference type="Proteomes" id="UP001604336"/>
    </source>
</evidence>
<sequence length="144" mass="16326">MARPGEKQGGVDYEEAASATGCGCFRSFCGGWKQSRSQGESHHLLKERGVHKETWLVTKLKKLKEYSELVAGPKWKNIVRKVGKFCNPKKKSKNTMTEFQYSPGSYILNFDCGGEDEEEDNLLHSFSSRFASHAFTDQQRREGL</sequence>
<accession>A0ABD1NVU8</accession>
<evidence type="ECO:0008006" key="3">
    <source>
        <dbReference type="Google" id="ProtNLM"/>
    </source>
</evidence>